<organism evidence="2 3">
    <name type="scientific">Metaclostridioides mangenotii</name>
    <dbReference type="NCBI Taxonomy" id="1540"/>
    <lineage>
        <taxon>Bacteria</taxon>
        <taxon>Bacillati</taxon>
        <taxon>Bacillota</taxon>
        <taxon>Clostridia</taxon>
        <taxon>Peptostreptococcales</taxon>
        <taxon>Peptostreptococcaceae</taxon>
        <taxon>Metaclostridioides</taxon>
    </lineage>
</organism>
<dbReference type="InterPro" id="IPR039564">
    <property type="entry name" value="Peptidase_C39-like"/>
</dbReference>
<comment type="caution">
    <text evidence="2">The sequence shown here is derived from an EMBL/GenBank/DDBJ whole genome shotgun (WGS) entry which is preliminary data.</text>
</comment>
<dbReference type="EMBL" id="JAGGJX010000006">
    <property type="protein sequence ID" value="MBP1856071.1"/>
    <property type="molecule type" value="Genomic_DNA"/>
</dbReference>
<dbReference type="Gene3D" id="3.90.70.10">
    <property type="entry name" value="Cysteine proteinases"/>
    <property type="match status" value="1"/>
</dbReference>
<sequence>MKKIVTLALSLVIGASVVGCSNKEVDTKKEEKGNAKVENTIAFPNGYDTASSGASSYAGGGNHNDSPYYKQLDVYNMKSDGNLTIIPKFKTYQQTTEYTCGPVSALMVLEHYGEKSYEELKIADIMQCNQDINGNNKENPGQANEKGEYGTSTAGMVKFFDQIGWNVTSSLTEADKDGYSFTDPEEFKSWVIKNLKNETPIMIEWIDWAGHWQDIIGYDTMGTNDFGDDVIIFADAYDTSDHNQDGYYTYPAERFFYMWQDRNILPDDHAIQQWVIAEPKKK</sequence>
<evidence type="ECO:0000313" key="2">
    <source>
        <dbReference type="EMBL" id="MBP1856071.1"/>
    </source>
</evidence>
<gene>
    <name evidence="2" type="ORF">J2Z43_002473</name>
</gene>
<dbReference type="PROSITE" id="PS51257">
    <property type="entry name" value="PROKAR_LIPOPROTEIN"/>
    <property type="match status" value="1"/>
</dbReference>
<accession>A0ABS4EDX9</accession>
<evidence type="ECO:0000259" key="1">
    <source>
        <dbReference type="Pfam" id="PF13529"/>
    </source>
</evidence>
<proteinExistence type="predicted"/>
<reference evidence="2 3" key="1">
    <citation type="submission" date="2021-03" db="EMBL/GenBank/DDBJ databases">
        <title>Genomic Encyclopedia of Type Strains, Phase IV (KMG-IV): sequencing the most valuable type-strain genomes for metagenomic binning, comparative biology and taxonomic classification.</title>
        <authorList>
            <person name="Goeker M."/>
        </authorList>
    </citation>
    <scope>NUCLEOTIDE SEQUENCE [LARGE SCALE GENOMIC DNA]</scope>
    <source>
        <strain evidence="2 3">DSM 1289</strain>
    </source>
</reference>
<dbReference type="Proteomes" id="UP000767291">
    <property type="component" value="Unassembled WGS sequence"/>
</dbReference>
<keyword evidence="3" id="KW-1185">Reference proteome</keyword>
<dbReference type="RefSeq" id="WP_209457429.1">
    <property type="nucleotide sequence ID" value="NZ_BAAACS010000016.1"/>
</dbReference>
<protein>
    <recommendedName>
        <fullName evidence="1">Peptidase C39-like domain-containing protein</fullName>
    </recommendedName>
</protein>
<dbReference type="Pfam" id="PF13529">
    <property type="entry name" value="Peptidase_C39_2"/>
    <property type="match status" value="1"/>
</dbReference>
<feature type="domain" description="Peptidase C39-like" evidence="1">
    <location>
        <begin position="89"/>
        <end position="222"/>
    </location>
</feature>
<name>A0ABS4EDX9_9FIRM</name>
<evidence type="ECO:0000313" key="3">
    <source>
        <dbReference type="Proteomes" id="UP000767291"/>
    </source>
</evidence>